<dbReference type="PANTHER" id="PTHR15955">
    <property type="entry name" value="RWD DOMAIN CONTAINING PROTEIN 2"/>
    <property type="match status" value="1"/>
</dbReference>
<protein>
    <recommendedName>
        <fullName evidence="1">Small nuclear ribonucleoprotein Prp3 C-terminal domain-containing protein</fullName>
    </recommendedName>
</protein>
<dbReference type="Proteomes" id="UP000279259">
    <property type="component" value="Unassembled WGS sequence"/>
</dbReference>
<dbReference type="InterPro" id="IPR010541">
    <property type="entry name" value="Prp3_C"/>
</dbReference>
<sequence length="300" mass="32882">MSSLLEDQLSTVQLLQAMYPLPSELVLSDSTASYISSTVDDPAVPVPKAELEAFELAISLRINDDPNALLDVLILLPLLKGGVEAGGGRAVVRPRQPGWMTRAGYEALISGPSFRLMTNDEASSEYILDQLDAISVAASELLAERVSGTAEDGGADDQPDGAADSLERVWFWFPSLSSREKRRDLVTYAEDSGLTGFVLAGKPGLLCVEGDGREVDRYMSRIKSESWSDIPPHQKKVTERLRRPLPDATHRKFSDMQDITDRIPHYGQYAHRGEMGEVKRLMDQWGVGEDFGAVVMNAGT</sequence>
<dbReference type="InterPro" id="IPR059181">
    <property type="entry name" value="RWDD2A-B_C"/>
</dbReference>
<gene>
    <name evidence="2" type="ORF">EHS25_004616</name>
</gene>
<evidence type="ECO:0000259" key="1">
    <source>
        <dbReference type="Pfam" id="PF06544"/>
    </source>
</evidence>
<dbReference type="Pfam" id="PF06544">
    <property type="entry name" value="Prp3_C"/>
    <property type="match status" value="1"/>
</dbReference>
<name>A0A427YUJ8_9TREE</name>
<evidence type="ECO:0000313" key="2">
    <source>
        <dbReference type="EMBL" id="RSH94810.1"/>
    </source>
</evidence>
<reference evidence="2 3" key="1">
    <citation type="submission" date="2018-11" db="EMBL/GenBank/DDBJ databases">
        <title>Genome sequence of Saitozyma podzolica DSM 27192.</title>
        <authorList>
            <person name="Aliyu H."/>
            <person name="Gorte O."/>
            <person name="Ochsenreither K."/>
        </authorList>
    </citation>
    <scope>NUCLEOTIDE SEQUENCE [LARGE SCALE GENOMIC DNA]</scope>
    <source>
        <strain evidence="2 3">DSM 27192</strain>
    </source>
</reference>
<feature type="domain" description="Small nuclear ribonucleoprotein Prp3 C-terminal" evidence="1">
    <location>
        <begin position="170"/>
        <end position="239"/>
    </location>
</feature>
<dbReference type="Gene3D" id="3.10.110.10">
    <property type="entry name" value="Ubiquitin Conjugating Enzyme"/>
    <property type="match status" value="1"/>
</dbReference>
<organism evidence="2 3">
    <name type="scientific">Saitozyma podzolica</name>
    <dbReference type="NCBI Taxonomy" id="1890683"/>
    <lineage>
        <taxon>Eukaryota</taxon>
        <taxon>Fungi</taxon>
        <taxon>Dikarya</taxon>
        <taxon>Basidiomycota</taxon>
        <taxon>Agaricomycotina</taxon>
        <taxon>Tremellomycetes</taxon>
        <taxon>Tremellales</taxon>
        <taxon>Trimorphomycetaceae</taxon>
        <taxon>Saitozyma</taxon>
    </lineage>
</organism>
<dbReference type="STRING" id="1890683.A0A427YUJ8"/>
<dbReference type="CDD" id="cd24163">
    <property type="entry name" value="RWDD2_C"/>
    <property type="match status" value="1"/>
</dbReference>
<dbReference type="PIRSF" id="PIRSF038021">
    <property type="entry name" value="UCP038021_RWDD2"/>
    <property type="match status" value="1"/>
</dbReference>
<dbReference type="InterPro" id="IPR016135">
    <property type="entry name" value="UBQ-conjugating_enzyme/RWD"/>
</dbReference>
<keyword evidence="3" id="KW-1185">Reference proteome</keyword>
<dbReference type="OrthoDB" id="432412at2759"/>
<evidence type="ECO:0000313" key="3">
    <source>
        <dbReference type="Proteomes" id="UP000279259"/>
    </source>
</evidence>
<dbReference type="InterPro" id="IPR017359">
    <property type="entry name" value="Phi-like"/>
</dbReference>
<dbReference type="EMBL" id="RSCD01000002">
    <property type="protein sequence ID" value="RSH94810.1"/>
    <property type="molecule type" value="Genomic_DNA"/>
</dbReference>
<dbReference type="PANTHER" id="PTHR15955:SF10">
    <property type="entry name" value="DUF1115 DOMAIN PROTEIN (AFU_ORTHOLOGUE AFUA_5G14750)"/>
    <property type="match status" value="1"/>
</dbReference>
<accession>A0A427YUJ8</accession>
<proteinExistence type="predicted"/>
<dbReference type="AlphaFoldDB" id="A0A427YUJ8"/>
<comment type="caution">
    <text evidence="2">The sequence shown here is derived from an EMBL/GenBank/DDBJ whole genome shotgun (WGS) entry which is preliminary data.</text>
</comment>